<dbReference type="VEuPathDB" id="FungiDB:GGTG_12494"/>
<dbReference type="GeneID" id="20352952"/>
<dbReference type="AlphaFoldDB" id="J3PG68"/>
<reference evidence="2" key="2">
    <citation type="submission" date="2010-07" db="EMBL/GenBank/DDBJ databases">
        <authorList>
            <consortium name="The Broad Institute Genome Sequencing Platform"/>
            <consortium name="Broad Institute Genome Sequencing Center for Infectious Disease"/>
            <person name="Ma L.-J."/>
            <person name="Dead R."/>
            <person name="Young S."/>
            <person name="Zeng Q."/>
            <person name="Koehrsen M."/>
            <person name="Alvarado L."/>
            <person name="Berlin A."/>
            <person name="Chapman S.B."/>
            <person name="Chen Z."/>
            <person name="Freedman E."/>
            <person name="Gellesch M."/>
            <person name="Goldberg J."/>
            <person name="Griggs A."/>
            <person name="Gujja S."/>
            <person name="Heilman E.R."/>
            <person name="Heiman D."/>
            <person name="Hepburn T."/>
            <person name="Howarth C."/>
            <person name="Jen D."/>
            <person name="Larson L."/>
            <person name="Mehta T."/>
            <person name="Neiman D."/>
            <person name="Pearson M."/>
            <person name="Roberts A."/>
            <person name="Saif S."/>
            <person name="Shea T."/>
            <person name="Shenoy N."/>
            <person name="Sisk P."/>
            <person name="Stolte C."/>
            <person name="Sykes S."/>
            <person name="Walk T."/>
            <person name="White J."/>
            <person name="Yandava C."/>
            <person name="Haas B."/>
            <person name="Nusbaum C."/>
            <person name="Birren B."/>
        </authorList>
    </citation>
    <scope>NUCLEOTIDE SEQUENCE</scope>
    <source>
        <strain evidence="2">R3-111a-1</strain>
    </source>
</reference>
<accession>J3PG68</accession>
<evidence type="ECO:0000313" key="4">
    <source>
        <dbReference type="Proteomes" id="UP000006039"/>
    </source>
</evidence>
<dbReference type="EMBL" id="GL385402">
    <property type="protein sequence ID" value="EJT70322.1"/>
    <property type="molecule type" value="Genomic_DNA"/>
</dbReference>
<proteinExistence type="predicted"/>
<name>J3PG68_GAET3</name>
<evidence type="ECO:0000313" key="3">
    <source>
        <dbReference type="EnsemblFungi" id="EJT70322"/>
    </source>
</evidence>
<dbReference type="Proteomes" id="UP000006039">
    <property type="component" value="Unassembled WGS sequence"/>
</dbReference>
<organism evidence="2">
    <name type="scientific">Gaeumannomyces tritici (strain R3-111a-1)</name>
    <name type="common">Wheat and barley take-all root rot fungus</name>
    <name type="synonym">Gaeumannomyces graminis var. tritici</name>
    <dbReference type="NCBI Taxonomy" id="644352"/>
    <lineage>
        <taxon>Eukaryota</taxon>
        <taxon>Fungi</taxon>
        <taxon>Dikarya</taxon>
        <taxon>Ascomycota</taxon>
        <taxon>Pezizomycotina</taxon>
        <taxon>Sordariomycetes</taxon>
        <taxon>Sordariomycetidae</taxon>
        <taxon>Magnaporthales</taxon>
        <taxon>Magnaporthaceae</taxon>
        <taxon>Gaeumannomyces</taxon>
    </lineage>
</organism>
<feature type="region of interest" description="Disordered" evidence="1">
    <location>
        <begin position="1"/>
        <end position="26"/>
    </location>
</feature>
<feature type="compositionally biased region" description="Polar residues" evidence="1">
    <location>
        <begin position="211"/>
        <end position="232"/>
    </location>
</feature>
<dbReference type="RefSeq" id="XP_009228656.1">
    <property type="nucleotide sequence ID" value="XM_009230392.1"/>
</dbReference>
<dbReference type="HOGENOM" id="CLU_894416_0_0_1"/>
<protein>
    <submittedName>
        <fullName evidence="2 3">Uncharacterized protein</fullName>
    </submittedName>
</protein>
<evidence type="ECO:0000256" key="1">
    <source>
        <dbReference type="SAM" id="MobiDB-lite"/>
    </source>
</evidence>
<sequence>MRRKSGGAGRAAVAAVKGRRPSEAGDRYLAVEPRQAGTPSGLANAGAVGDSAAAWDAVVPEANDLVRNSRRLRRRHFLTWWSGSSDTVPLLPIIPGSNKHPVALSPCAPPPTVPSDGTYRRDPSWFPPSSPRRYSHEVRLRERGNRILAAQREPKWPRNNPAVQTGFVRRLAATRAVGPASDTGRAITGRRPYQGGSRTAQGSRVREAKTRSITSSRSVPHQPGQQGFTQANVGRKQGEMDGYGDARHRKQIGSQVRSRVNQDIQFAPTTPVRRGRYALAGGASCRRSVIAVPDNDRPKTCRAERSRDLRA</sequence>
<reference evidence="3" key="5">
    <citation type="submission" date="2018-04" db="UniProtKB">
        <authorList>
            <consortium name="EnsemblFungi"/>
        </authorList>
    </citation>
    <scope>IDENTIFICATION</scope>
    <source>
        <strain evidence="3">R3-111a-1</strain>
    </source>
</reference>
<feature type="region of interest" description="Disordered" evidence="1">
    <location>
        <begin position="179"/>
        <end position="259"/>
    </location>
</feature>
<reference evidence="2" key="3">
    <citation type="submission" date="2010-09" db="EMBL/GenBank/DDBJ databases">
        <title>Annotation of Gaeumannomyces graminis var. tritici R3-111a-1.</title>
        <authorList>
            <consortium name="The Broad Institute Genome Sequencing Platform"/>
            <person name="Ma L.-J."/>
            <person name="Dead R."/>
            <person name="Young S.K."/>
            <person name="Zeng Q."/>
            <person name="Gargeya S."/>
            <person name="Fitzgerald M."/>
            <person name="Haas B."/>
            <person name="Abouelleil A."/>
            <person name="Alvarado L."/>
            <person name="Arachchi H.M."/>
            <person name="Berlin A."/>
            <person name="Brown A."/>
            <person name="Chapman S.B."/>
            <person name="Chen Z."/>
            <person name="Dunbar C."/>
            <person name="Freedman E."/>
            <person name="Gearin G."/>
            <person name="Gellesch M."/>
            <person name="Goldberg J."/>
            <person name="Griggs A."/>
            <person name="Gujja S."/>
            <person name="Heiman D."/>
            <person name="Howarth C."/>
            <person name="Larson L."/>
            <person name="Lui A."/>
            <person name="MacDonald P.J.P."/>
            <person name="Mehta T."/>
            <person name="Montmayeur A."/>
            <person name="Murphy C."/>
            <person name="Neiman D."/>
            <person name="Pearson M."/>
            <person name="Priest M."/>
            <person name="Roberts A."/>
            <person name="Saif S."/>
            <person name="Shea T."/>
            <person name="Shenoy N."/>
            <person name="Sisk P."/>
            <person name="Stolte C."/>
            <person name="Sykes S."/>
            <person name="Yandava C."/>
            <person name="Wortman J."/>
            <person name="Nusbaum C."/>
            <person name="Birren B."/>
        </authorList>
    </citation>
    <scope>NUCLEOTIDE SEQUENCE</scope>
    <source>
        <strain evidence="2">R3-111a-1</strain>
    </source>
</reference>
<evidence type="ECO:0000313" key="2">
    <source>
        <dbReference type="EMBL" id="EJT70322.1"/>
    </source>
</evidence>
<reference evidence="3" key="4">
    <citation type="journal article" date="2015" name="G3 (Bethesda)">
        <title>Genome sequences of three phytopathogenic species of the Magnaporthaceae family of fungi.</title>
        <authorList>
            <person name="Okagaki L.H."/>
            <person name="Nunes C.C."/>
            <person name="Sailsbery J."/>
            <person name="Clay B."/>
            <person name="Brown D."/>
            <person name="John T."/>
            <person name="Oh Y."/>
            <person name="Young N."/>
            <person name="Fitzgerald M."/>
            <person name="Haas B.J."/>
            <person name="Zeng Q."/>
            <person name="Young S."/>
            <person name="Adiconis X."/>
            <person name="Fan L."/>
            <person name="Levin J.Z."/>
            <person name="Mitchell T.K."/>
            <person name="Okubara P.A."/>
            <person name="Farman M.L."/>
            <person name="Kohn L.M."/>
            <person name="Birren B."/>
            <person name="Ma L.-J."/>
            <person name="Dean R.A."/>
        </authorList>
    </citation>
    <scope>NUCLEOTIDE SEQUENCE</scope>
    <source>
        <strain evidence="3">R3-111a-1</strain>
    </source>
</reference>
<gene>
    <name evidence="3" type="primary">20352952</name>
    <name evidence="2" type="ORF">GGTG_12494</name>
</gene>
<dbReference type="EnsemblFungi" id="EJT70322">
    <property type="protein sequence ID" value="EJT70322"/>
    <property type="gene ID" value="GGTG_12494"/>
</dbReference>
<reference evidence="4" key="1">
    <citation type="submission" date="2010-07" db="EMBL/GenBank/DDBJ databases">
        <title>The genome sequence of Gaeumannomyces graminis var. tritici strain R3-111a-1.</title>
        <authorList>
            <consortium name="The Broad Institute Genome Sequencing Platform"/>
            <person name="Ma L.-J."/>
            <person name="Dead R."/>
            <person name="Young S."/>
            <person name="Zeng Q."/>
            <person name="Koehrsen M."/>
            <person name="Alvarado L."/>
            <person name="Berlin A."/>
            <person name="Chapman S.B."/>
            <person name="Chen Z."/>
            <person name="Freedman E."/>
            <person name="Gellesch M."/>
            <person name="Goldberg J."/>
            <person name="Griggs A."/>
            <person name="Gujja S."/>
            <person name="Heilman E.R."/>
            <person name="Heiman D."/>
            <person name="Hepburn T."/>
            <person name="Howarth C."/>
            <person name="Jen D."/>
            <person name="Larson L."/>
            <person name="Mehta T."/>
            <person name="Neiman D."/>
            <person name="Pearson M."/>
            <person name="Roberts A."/>
            <person name="Saif S."/>
            <person name="Shea T."/>
            <person name="Shenoy N."/>
            <person name="Sisk P."/>
            <person name="Stolte C."/>
            <person name="Sykes S."/>
            <person name="Walk T."/>
            <person name="White J."/>
            <person name="Yandava C."/>
            <person name="Haas B."/>
            <person name="Nusbaum C."/>
            <person name="Birren B."/>
        </authorList>
    </citation>
    <scope>NUCLEOTIDE SEQUENCE [LARGE SCALE GENOMIC DNA]</scope>
    <source>
        <strain evidence="4">R3-111a-1</strain>
    </source>
</reference>
<keyword evidence="4" id="KW-1185">Reference proteome</keyword>